<feature type="domain" description="Apple" evidence="7">
    <location>
        <begin position="1875"/>
        <end position="1954"/>
    </location>
</feature>
<evidence type="ECO:0000313" key="10">
    <source>
        <dbReference type="Proteomes" id="UP000245119"/>
    </source>
</evidence>
<feature type="domain" description="EGF-like" evidence="6">
    <location>
        <begin position="4759"/>
        <end position="4803"/>
    </location>
</feature>
<dbReference type="InterPro" id="IPR016024">
    <property type="entry name" value="ARM-type_fold"/>
</dbReference>
<dbReference type="SUPFAM" id="SSF48371">
    <property type="entry name" value="ARM repeat"/>
    <property type="match status" value="1"/>
</dbReference>
<evidence type="ECO:0000259" key="8">
    <source>
        <dbReference type="PROSITE" id="PS51211"/>
    </source>
</evidence>
<keyword evidence="4" id="KW-1133">Transmembrane helix</keyword>
<dbReference type="SUPFAM" id="SSF56968">
    <property type="entry name" value="Lipovitellin-phosvitin complex, beta-sheet shell regions"/>
    <property type="match status" value="1"/>
</dbReference>
<feature type="transmembrane region" description="Helical" evidence="4">
    <location>
        <begin position="4836"/>
        <end position="4855"/>
    </location>
</feature>
<keyword evidence="1 5" id="KW-0732">Signal</keyword>
<dbReference type="PROSITE" id="PS01187">
    <property type="entry name" value="EGF_CA"/>
    <property type="match status" value="1"/>
</dbReference>
<dbReference type="PANTHER" id="PTHR16897">
    <property type="entry name" value="OS10G0105400 PROTEIN"/>
    <property type="match status" value="1"/>
</dbReference>
<dbReference type="InterPro" id="IPR000742">
    <property type="entry name" value="EGF"/>
</dbReference>
<gene>
    <name evidence="9" type="ORF">C0Q70_04010</name>
</gene>
<evidence type="ECO:0000256" key="4">
    <source>
        <dbReference type="SAM" id="Phobius"/>
    </source>
</evidence>
<comment type="caution">
    <text evidence="3">Lacks conserved residue(s) required for the propagation of feature annotation.</text>
</comment>
<dbReference type="InterPro" id="IPR015816">
    <property type="entry name" value="Vitellinogen_b-sht_N"/>
</dbReference>
<feature type="domain" description="Vitellogenin" evidence="8">
    <location>
        <begin position="19"/>
        <end position="665"/>
    </location>
</feature>
<organism evidence="9 10">
    <name type="scientific">Pomacea canaliculata</name>
    <name type="common">Golden apple snail</name>
    <dbReference type="NCBI Taxonomy" id="400727"/>
    <lineage>
        <taxon>Eukaryota</taxon>
        <taxon>Metazoa</taxon>
        <taxon>Spiralia</taxon>
        <taxon>Lophotrochozoa</taxon>
        <taxon>Mollusca</taxon>
        <taxon>Gastropoda</taxon>
        <taxon>Caenogastropoda</taxon>
        <taxon>Architaenioglossa</taxon>
        <taxon>Ampullarioidea</taxon>
        <taxon>Ampullariidae</taxon>
        <taxon>Pomacea</taxon>
    </lineage>
</organism>
<dbReference type="PROSITE" id="PS01186">
    <property type="entry name" value="EGF_2"/>
    <property type="match status" value="1"/>
</dbReference>
<sequence length="4940" mass="547152">MWGVRLVLAVSLLCSTHAYYFESGFAHHYTYWAETSLFGQGNVTTVLKFQITALNETEEGHRLHLLSVDSLAQLIHGGVALENPLKWNLSKTFLFTVDDKGSVRLVHCHPEDHQELLVIKKAVVSIFSVTVQIDETSDGKYSAVDADHLGELKHTYSIQQNSQGMKLERKHFSAEDAHRFHEKTIHYNLHGTLHTAEAKDKILLKDTSPKSQKTILLPGEIPHKITVSGDFPDVETSATVSVKLDGKIPAVPLQKMFYNLKAQSLYTEMKKDKLQLNQIKKNISKSFECIHEHPDKDDLNRSLCINTLRELLHSLNPDDYKQLVDGILGISCQGNDSCEDRRLVIIDVVARIGDEMSQRLLIKHVLSQEEPENEELRRVFIHCAALKHPEKIFVLAVESFCFGKNGEHHGSRIMTLTQSRACLALGSLIRHLENRGDHDQASQLAEHLETWLDKHGEGDNHVSKRDTWLHDTDNEDHHISKAVLLHTLGNAALNRSKRHIINHALPNRGHQMWRRAALDALRHYKCEESAAAVLRSLLHEDTHSVHRMALSIYIKHPLRHRVSKEQENAILSHQYTYPAVARVKRSLLDKVLFKFKLALPPLDWKKEVGSRSIGASFGISFENGIEGQFEVLSGYVDVNIHDKLWAEAHVGLINRQWDLLLIEACYKGRLSYNMNIVKDFTVGLYEDIASAFDHILNRILEPMEKVTNEIASMYQDPKTNQSKSGFEPLAQEVKQLPVKTEEALQTTVDLTKAAEALNGMPIVTKIQQLAARAQSLVEDVHNEATDLFGNIVDTASTALPYAEKEIKNSINMVMSGLRKASEAPQQALNFIQKAQMGYHMSLQIILEGNSIIKQATSAVTGSRSSFMNSGHELSDIVEMTRQLVSQLKANHARRKRDANPFGETWERDHSGLDRTLNSLYEKADKMVAKITDLVNNSSRSLQEGLNRHSLYTEILKNGFESFKEGHTSVILNVEVMLKKSLALYKSGLALPQIIAVPLGNNGCEESHFHIAMRRISNETENHLCYYVDPSPYLDRMEPIPTWHQECKDFTFKHIGQVIDFHNLTKGFQNFLQILKDFAVDEGKQLLVKELKNVPTSSLFGPLKSIAGKLISDIDPVAGNLKNLFTSGTNAAKNFFQNISSVHFSLGKIVNLTDNAIGSLTNGQLKESLNRVMGVIHTAQNIVRQPAVKNMTSMAMGALQRVLSSRQARLPSGIQSLLQPQNRSKQDVMNAFAGIGMHVLSSVMTGGADKSPPHSGQGCVVDTLLKTVMQSGMEKLGSTLGVNTSQLVELSSRMVSSVSGRLNLMTALKASVCQQCPSFGNALAQSAGATCMPHKDCLGFECDAEFKWRSQSDKLSIIIKILRMEQKVNITVGGHHFAITSNQERTISSGAKVMDTFPVKLKMNLKWGTDQLIVSLILMACTAERCLPEIKLATNLQFSLHTEQSHAEDGSLGPLVGKLVSAPLSGLTRTISDFSLPLSDISKQFSGVVDSISDALHPDMTKEHTAEKEFKNPKEHKDLGAFPPPGQNGEFNAPFFVFDYPFPVGPCVFHIYFSAGGALGMSFDVQVQSVNSLIKTEIKPYIAGHIEARFTLSIVVASAGIDLTGYLLRTSFPLSLTTNYTKQPVVSKKSLDVELIPLELKLTAHLRILFFIHIDKVLWQWRADPIRTTVWEKITRKDDTGPPRFPYCDKVAEICTRTSPRSETPAVITELPVPSCLVTQLSGRHPKDPAFRLDFTTEDDDSDLKVWYAIGDYPGGTNVQDWSELRGFSLVVPAILPCGVPLYFTVKAKNTQGLEAISQCSLLTYDCTFPDGRVDMAYKCSSHPKKLSARIVMYEDSELKEDGAFHGVGYSPSSYGHEVVNWLSLNISKTHAQQGTSGALINFDSARPGRLTSTPKQTLHTSNVEDCALECIKVTTCVSFSYEQYLHVCELQEVVEGPNAERKTDNYFQTFERLGKSYAAVLKYENLPLRHGTRYFVNVDVENVLGYKATMKSLGTMVDFTGPEPAYTGENANKSLLADGCSVSILQRCENPVPESLNHRKIIDGIGSIAVFNGNRKGEEMLVTMENFQAAANWKEFKDEECGIHGYTWGVGTTVCADDVVSFQDPHASLSDPSDWTNIGVAIGLSLLDGMKYYVTVQAVNDIIFGGDLVTTVCHSTPFVVDTTPPSLDRVRDVLFDDDFHFLVIYFNAFDTVSGISRVEFGLGSTKYDVMVRRYIQYEIRGVAGNNYITDEDFEMNLGTPAYIRLKVTNTVGLSTAGYGEYPILIDNSPPVAGHVLDGDKLGQDIDFQSSDTQICAQWIDFYDPESTIDHYKWGVGRSSGKDDVVNFQQYNYTKESCTDVKLSHNTTYYSTVIAYNKALNEKSVNVTSTGVLVDITPPVRGTVADGPDVENDKNFTSESAMISASWANFSDPESGLAPFSLHVYVNNVLQRTFTNIDGDTFSDSSFNFQDKDSIYLELEASNRAGSRVVVRSDGMLVDHSVPELKELHTANYSLFQQNDEILYFTWQFNDDESGIAEYRCVVLQRYEERESKFWPKLQEYHLIVLNATSSTKQDLHLEQMNLMNGAEYRLQVTAFNRAELSVKEKSNGITVDVTPPMILKVALAPFGTEEEVNENNEVELVDGKPVWVTWSASDVESGISETQICISQNGLGDCFASSSTSVQIVPGSSIASTSFSELDLQVSSRDQPVLYQAHLITINRAGIKSSVSTSKPFLVVKANVPGVVLDGWKGMDEDFSYDKSSIAVTFSGFSSEACGIVGYEWAIGTEPFYTDVMPFTDFGLVMNSDDSGYAETEIMQFEGQKYFSTVRAKTGYNCHEQYIVASSDGFTLDTTPPTVAFYLGTQQVASYGVVYQTTKDKLVVEWDVNDSSGINSSSLLLNSFDSNSSVLTVSAVDEHAVAIHTVPSSGSTIVASVVASDKAGNEIVTQLPFITFDFDPPTVEDLQCTNFVSIMSALVTCTWVRVKEEHSPLDKIELGIGSGEFFPDILNMTSVPLNSQQWSFFAADIISSKASHFYILVKATNRAGLQSSLSVEVIVDLTNPTVNSVSIVTSALPGYHATELTCQTSQDYMEVLLSGVEDKESGIKSVEIALGTSSGSADLRPFQKYPLLNGLYMLDHLSLTPGKVVYATVRVTNMAGLQTIGKSNSVVISPAPHLRVWDGPEDKDVDGQIELHVIQGHWSYSDPCPVMSVEWSVQDLTGQIITNYTTVVGNSSRLYNDMLTLENFRTYVNFVRIKDAANRTFTGFSDGVTVIVQRPETAAVRDGLTEDDKDFQEGTDCLSANWDDFGSPGSSLPSDQIVRYEAAVGTDTMHVLTRTNLLAFQDTGLTNSITFCGLNLTSKSVTYYITVRAHSAAGSFAESSSDGIKVGYSSNITAGRVQANNFQSNIDNIRFWWTAFVSDMVITQYYVGVSSTPYPLADTTHDCYEVLDGKDFKFDVYPLQSMNTTSLAVLKGLSLMHGKSYFVILVAANQMGQCCASMSQRILVDTTPPVLGVINVQGLNTETAIYLHSEQTLEVDLHDNSDPESGLKMAYLELFSSTDCNSEQDFNANSRIYSVSVQNTTHIAMRSLKLKENLFYFIRLKLTNGAGLESRKISKPMILDLSPPDQGVIKVGTDWKSREQTVLNTTDRIPGMLALKSVMSSVSNCTMQVDLFSLESKLDWTEMRGDFTANCAGFDNSGLKLIAQHDSFLTGVIRGAVQYPGLGLREGDYTFIMTAGDGKKILTGISLASPLLDPPFLLQNGIFLANQSSLPCNPLASSCLITNNTSGERMLQKNVGYGAGVSFFNQENSVKVLFWVQDKTELQQTWLRLDFDPTVIQAEYTLSFKRQENKFDSWDVSLNINAQNKGEFNGLRFSDDFVISAYIWNIDNYVPPLVDPFHPFKTVATIRSVAVPFGKRPLCTFGSPFHDHVSGIKEILFGVSDDVNKTANIAPYRLVKSYCPPCVLGCKQICSSCNGAEWMTGDYKVFSESLRGLNLQAANEALLANNSSPTNSSVNNSTIVAELGVFHLPTYFLDVKVVDHSGLYTEAKSVGIIVDTSPPVISSIHCFDPVYSHDEAVVYLGNNHTVGVAWDANDDVSSITEVWISLGTEPLVDDVRTKVQKNISMNQHIFDELQDVLREGRQYFVTVEVVSDAHLSSQAWSNFTVSTTVPDMKAMSVSMSYATAYNISNEQVALINSTQHLELKLQMSANISENLQPEYYEWAIGTKAGEEDVFPRTLVGFKGTRKVAIVNGFMQLDMAPGAISIGDYTKKNLSSDTPSNPKANLFNMEPGRCLSQSLYGVSKAHVLSRLDFMPTCIRRNKDLLVTAENSSSTFTLSGNMFVRDNNGTLASNPIMQLKMKLSSGGLLFGSLSNDDLSLIYGSAASTQYSPFIVYPDPRNDPTSRWLSKRLVKVPGPYVFLSPLAAATLDDDLNIAYALPADLSDSSNKTAVLLLWNAEQNKWMSSEEFCPGRKQSFDYTTNTVVTKVCMEAFLTSTQESTNTLMMQAKTSNQRSRRSAVSPKQVLMPRMFAVAVITSESLNNPPVVLSTSFSVPEDGNFTFALSYMDPENDRVKFSLQKQPEHGTASVTDDGELWYRPLPNFSGTDTILMKGEEAISSQDQAHGVMPHQFDFNITVTVESINDSPNIDYCPEKNDSEVTQLIMQGPDAGNALSITVFLSSNITTSVYLGSILYKDVDANDAVDFVKKMSNQLGASFETQDVQTASNLTESCSAECSDCNAKDLILLLDKEFSGNMSYEARVKDKAGAYGRLLMVNVYVLINPCVHGHCISRTPEGNCQELQRLHTFEPYFCKCDHGYESQWCDVETNECDAAACSAVSDCIDLVGEYQCTVNPVKMVAIFLGCALAIVAGSFAFLKLKKRKHVRPFSSESHLLENTKQDANRLPLREMQDGYSSVGMRSNLPRVHLENPRHFQRPRMHNQHQAQNVQLYYSMDRYQETPM</sequence>
<keyword evidence="2 3" id="KW-1015">Disulfide bond</keyword>
<dbReference type="GO" id="GO:0005319">
    <property type="term" value="F:lipid transporter activity"/>
    <property type="evidence" value="ECO:0007669"/>
    <property type="project" value="InterPro"/>
</dbReference>
<dbReference type="Gene3D" id="1.25.10.20">
    <property type="entry name" value="Vitellinogen, superhelical"/>
    <property type="match status" value="1"/>
</dbReference>
<dbReference type="EMBL" id="PZQS01000002">
    <property type="protein sequence ID" value="PVD37017.1"/>
    <property type="molecule type" value="Genomic_DNA"/>
</dbReference>
<dbReference type="InterPro" id="IPR001747">
    <property type="entry name" value="Vitellogenin_N"/>
</dbReference>
<name>A0A2T7PUF8_POMCA</name>
<evidence type="ECO:0000313" key="9">
    <source>
        <dbReference type="EMBL" id="PVD37017.1"/>
    </source>
</evidence>
<evidence type="ECO:0000256" key="3">
    <source>
        <dbReference type="PROSITE-ProRule" id="PRU00076"/>
    </source>
</evidence>
<feature type="chain" id="PRO_5015594755" description="Vitellogenin domain-containing protein" evidence="5">
    <location>
        <begin position="19"/>
        <end position="4940"/>
    </location>
</feature>
<dbReference type="OrthoDB" id="6153184at2759"/>
<reference evidence="9 10" key="1">
    <citation type="submission" date="2018-04" db="EMBL/GenBank/DDBJ databases">
        <title>The genome of golden apple snail Pomacea canaliculata provides insight into stress tolerance and invasive adaptation.</title>
        <authorList>
            <person name="Liu C."/>
            <person name="Liu B."/>
            <person name="Ren Y."/>
            <person name="Zhang Y."/>
            <person name="Wang H."/>
            <person name="Li S."/>
            <person name="Jiang F."/>
            <person name="Yin L."/>
            <person name="Zhang G."/>
            <person name="Qian W."/>
            <person name="Fan W."/>
        </authorList>
    </citation>
    <scope>NUCLEOTIDE SEQUENCE [LARGE SCALE GENOMIC DNA]</scope>
    <source>
        <strain evidence="9">SZHN2017</strain>
        <tissue evidence="9">Muscle</tissue>
    </source>
</reference>
<keyword evidence="10" id="KW-1185">Reference proteome</keyword>
<protein>
    <recommendedName>
        <fullName evidence="11">Vitellogenin domain-containing protein</fullName>
    </recommendedName>
</protein>
<feature type="disulfide bond" evidence="3">
    <location>
        <begin position="4793"/>
        <end position="4802"/>
    </location>
</feature>
<feature type="signal peptide" evidence="5">
    <location>
        <begin position="1"/>
        <end position="18"/>
    </location>
</feature>
<dbReference type="Pfam" id="PF17963">
    <property type="entry name" value="Big_9"/>
    <property type="match status" value="1"/>
</dbReference>
<keyword evidence="4" id="KW-0812">Transmembrane</keyword>
<evidence type="ECO:0000259" key="7">
    <source>
        <dbReference type="PROSITE" id="PS50948"/>
    </source>
</evidence>
<dbReference type="Gene3D" id="2.30.230.10">
    <property type="entry name" value="Lipovitellin, beta-sheet shell regions, chain A"/>
    <property type="match status" value="1"/>
</dbReference>
<accession>A0A2T7PUF8</accession>
<dbReference type="Gene3D" id="2.10.25.10">
    <property type="entry name" value="Laminin"/>
    <property type="match status" value="1"/>
</dbReference>
<evidence type="ECO:0000259" key="6">
    <source>
        <dbReference type="PROSITE" id="PS50026"/>
    </source>
</evidence>
<dbReference type="PROSITE" id="PS51211">
    <property type="entry name" value="VITELLOGENIN"/>
    <property type="match status" value="1"/>
</dbReference>
<dbReference type="InterPro" id="IPR018097">
    <property type="entry name" value="EGF_Ca-bd_CS"/>
</dbReference>
<evidence type="ECO:0000256" key="5">
    <source>
        <dbReference type="SAM" id="SignalP"/>
    </source>
</evidence>
<dbReference type="Proteomes" id="UP000245119">
    <property type="component" value="Linkage Group LG2"/>
</dbReference>
<evidence type="ECO:0000256" key="2">
    <source>
        <dbReference type="ARBA" id="ARBA00023157"/>
    </source>
</evidence>
<keyword evidence="3" id="KW-0245">EGF-like domain</keyword>
<dbReference type="InterPro" id="IPR003609">
    <property type="entry name" value="Pan_app"/>
</dbReference>
<proteinExistence type="predicted"/>
<dbReference type="GO" id="GO:0005509">
    <property type="term" value="F:calcium ion binding"/>
    <property type="evidence" value="ECO:0007669"/>
    <property type="project" value="InterPro"/>
</dbReference>
<dbReference type="InterPro" id="IPR015819">
    <property type="entry name" value="Lipid_transp_b-sht_shell"/>
</dbReference>
<dbReference type="PANTHER" id="PTHR16897:SF2">
    <property type="entry name" value="OS03G0226600 PROTEIN"/>
    <property type="match status" value="1"/>
</dbReference>
<keyword evidence="4" id="KW-0472">Membrane</keyword>
<dbReference type="PROSITE" id="PS50948">
    <property type="entry name" value="PAN"/>
    <property type="match status" value="1"/>
</dbReference>
<dbReference type="PROSITE" id="PS50026">
    <property type="entry name" value="EGF_3"/>
    <property type="match status" value="1"/>
</dbReference>
<dbReference type="Gene3D" id="3.50.4.10">
    <property type="entry name" value="Hepatocyte Growth Factor"/>
    <property type="match status" value="1"/>
</dbReference>
<evidence type="ECO:0000256" key="1">
    <source>
        <dbReference type="ARBA" id="ARBA00022729"/>
    </source>
</evidence>
<dbReference type="Pfam" id="PF00024">
    <property type="entry name" value="PAN_1"/>
    <property type="match status" value="1"/>
</dbReference>
<comment type="caution">
    <text evidence="9">The sequence shown here is derived from an EMBL/GenBank/DDBJ whole genome shotgun (WGS) entry which is preliminary data.</text>
</comment>
<dbReference type="InterPro" id="IPR011030">
    <property type="entry name" value="Lipovitellin_superhlx_dom"/>
</dbReference>
<evidence type="ECO:0008006" key="11">
    <source>
        <dbReference type="Google" id="ProtNLM"/>
    </source>
</evidence>